<dbReference type="InterPro" id="IPR033464">
    <property type="entry name" value="CSN8_PSD8_EIF3K"/>
</dbReference>
<dbReference type="Gene3D" id="1.10.10.10">
    <property type="entry name" value="Winged helix-like DNA-binding domain superfamily/Winged helix DNA-binding domain"/>
    <property type="match status" value="1"/>
</dbReference>
<evidence type="ECO:0000313" key="9">
    <source>
        <dbReference type="EMBL" id="KAH9383553.1"/>
    </source>
</evidence>
<dbReference type="Gene3D" id="1.25.40.250">
    <property type="entry name" value="ARM repeat, domain 1"/>
    <property type="match status" value="1"/>
</dbReference>
<evidence type="ECO:0000256" key="6">
    <source>
        <dbReference type="SAM" id="MobiDB-lite"/>
    </source>
</evidence>
<keyword evidence="2 5" id="KW-0396">Initiation factor</keyword>
<evidence type="ECO:0000256" key="4">
    <source>
        <dbReference type="ARBA" id="ARBA00057041"/>
    </source>
</evidence>
<dbReference type="VEuPathDB" id="VectorBase:HLOH_051616"/>
<dbReference type="InterPro" id="IPR044399">
    <property type="entry name" value="Mb-like_M"/>
</dbReference>
<dbReference type="CDD" id="cd01040">
    <property type="entry name" value="Mb-like"/>
    <property type="match status" value="1"/>
</dbReference>
<evidence type="ECO:0000256" key="5">
    <source>
        <dbReference type="HAMAP-Rule" id="MF_03010"/>
    </source>
</evidence>
<dbReference type="GO" id="GO:0019825">
    <property type="term" value="F:oxygen binding"/>
    <property type="evidence" value="ECO:0007669"/>
    <property type="project" value="InterPro"/>
</dbReference>
<comment type="caution">
    <text evidence="9">The sequence shown here is derived from an EMBL/GenBank/DDBJ whole genome shotgun (WGS) entry which is preliminary data.</text>
</comment>
<dbReference type="Proteomes" id="UP000821853">
    <property type="component" value="Unassembled WGS sequence"/>
</dbReference>
<evidence type="ECO:0000259" key="7">
    <source>
        <dbReference type="PROSITE" id="PS01033"/>
    </source>
</evidence>
<dbReference type="EMBL" id="JABSTR010001154">
    <property type="protein sequence ID" value="KAH9383553.1"/>
    <property type="molecule type" value="Genomic_DNA"/>
</dbReference>
<evidence type="ECO:0000313" key="10">
    <source>
        <dbReference type="Proteomes" id="UP000821853"/>
    </source>
</evidence>
<proteinExistence type="inferred from homology"/>
<protein>
    <recommendedName>
        <fullName evidence="5">Eukaryotic translation initiation factor 3 subunit K</fullName>
        <shortName evidence="5">eIF3k</shortName>
    </recommendedName>
    <alternativeName>
        <fullName evidence="5">eIF-3 p25</fullName>
    </alternativeName>
</protein>
<comment type="similarity">
    <text evidence="5">Belongs to the eIF-3 subunit K family.</text>
</comment>
<name>A0A9J6H990_HAELO</name>
<feature type="compositionally biased region" description="Low complexity" evidence="6">
    <location>
        <begin position="341"/>
        <end position="350"/>
    </location>
</feature>
<dbReference type="HAMAP" id="MF_03010">
    <property type="entry name" value="eIF3k"/>
    <property type="match status" value="1"/>
</dbReference>
<dbReference type="GO" id="GO:0043022">
    <property type="term" value="F:ribosome binding"/>
    <property type="evidence" value="ECO:0007669"/>
    <property type="project" value="InterPro"/>
</dbReference>
<comment type="function">
    <text evidence="4">Component of the eukaryotic translation initiation factor 3 (eIF-3) complex, which is required for several steps in the initiation of protein synthesis. The eIF-3 complex associates with the 40S ribosome and facilitates the recruitment of eIF-1, eIF-1A, eIF-2:GTP:methionyl-tRNAi and eIF-5 to form the 43S pre-initiation complex (43S PIC). The eIF-3 complex stimulates mRNA recruitment to the 43S PIC and scanning of the mRNA for AUG recognition. The eIF-3 complex is also required for disassembly and recycling of post-termination ribosomal complexes and subsequently prevents premature joining of the 40S and 60S ribosomal subunits prior to initiation. The eIF-3 complex specifically targets and initiates translation of a subset of mRNAs involved in cell proliferation, including cell cycling, differentiation and apoptosis, and uses different modes of RNA stem-loop binding to exert either translational activation or repression.</text>
</comment>
<dbReference type="SUPFAM" id="SSF46785">
    <property type="entry name" value="Winged helix' DNA-binding domain"/>
    <property type="match status" value="1"/>
</dbReference>
<keyword evidence="10" id="KW-1185">Reference proteome</keyword>
<dbReference type="GO" id="GO:0006446">
    <property type="term" value="P:regulation of translational initiation"/>
    <property type="evidence" value="ECO:0007669"/>
    <property type="project" value="InterPro"/>
</dbReference>
<gene>
    <name evidence="9" type="ORF">HPB48_025125</name>
</gene>
<reference evidence="9 10" key="1">
    <citation type="journal article" date="2020" name="Cell">
        <title>Large-Scale Comparative Analyses of Tick Genomes Elucidate Their Genetic Diversity and Vector Capacities.</title>
        <authorList>
            <consortium name="Tick Genome and Microbiome Consortium (TIGMIC)"/>
            <person name="Jia N."/>
            <person name="Wang J."/>
            <person name="Shi W."/>
            <person name="Du L."/>
            <person name="Sun Y."/>
            <person name="Zhan W."/>
            <person name="Jiang J.F."/>
            <person name="Wang Q."/>
            <person name="Zhang B."/>
            <person name="Ji P."/>
            <person name="Bell-Sakyi L."/>
            <person name="Cui X.M."/>
            <person name="Yuan T.T."/>
            <person name="Jiang B.G."/>
            <person name="Yang W.F."/>
            <person name="Lam T.T."/>
            <person name="Chang Q.C."/>
            <person name="Ding S.J."/>
            <person name="Wang X.J."/>
            <person name="Zhu J.G."/>
            <person name="Ruan X.D."/>
            <person name="Zhao L."/>
            <person name="Wei J.T."/>
            <person name="Ye R.Z."/>
            <person name="Que T.C."/>
            <person name="Du C.H."/>
            <person name="Zhou Y.H."/>
            <person name="Cheng J.X."/>
            <person name="Dai P.F."/>
            <person name="Guo W.B."/>
            <person name="Han X.H."/>
            <person name="Huang E.J."/>
            <person name="Li L.F."/>
            <person name="Wei W."/>
            <person name="Gao Y.C."/>
            <person name="Liu J.Z."/>
            <person name="Shao H.Z."/>
            <person name="Wang X."/>
            <person name="Wang C.C."/>
            <person name="Yang T.C."/>
            <person name="Huo Q.B."/>
            <person name="Li W."/>
            <person name="Chen H.Y."/>
            <person name="Chen S.E."/>
            <person name="Zhou L.G."/>
            <person name="Ni X.B."/>
            <person name="Tian J.H."/>
            <person name="Sheng Y."/>
            <person name="Liu T."/>
            <person name="Pan Y.S."/>
            <person name="Xia L.Y."/>
            <person name="Li J."/>
            <person name="Zhao F."/>
            <person name="Cao W.C."/>
        </authorList>
    </citation>
    <scope>NUCLEOTIDE SEQUENCE [LARGE SCALE GENOMIC DNA]</scope>
    <source>
        <strain evidence="9">HaeL-2018</strain>
    </source>
</reference>
<feature type="region of interest" description="Disordered" evidence="6">
    <location>
        <begin position="282"/>
        <end position="359"/>
    </location>
</feature>
<dbReference type="InterPro" id="IPR016020">
    <property type="entry name" value="Transl_init_fac_sub12_N_euk"/>
</dbReference>
<dbReference type="InterPro" id="IPR012292">
    <property type="entry name" value="Globin/Proto"/>
</dbReference>
<dbReference type="PANTHER" id="PTHR13022:SF0">
    <property type="entry name" value="EUKARYOTIC TRANSLATION INITIATION FACTOR 3 SUBUNIT K"/>
    <property type="match status" value="1"/>
</dbReference>
<dbReference type="FunFam" id="1.25.40.250:FF:000001">
    <property type="entry name" value="Eukaryotic translation initiation factor 3 subunit K"/>
    <property type="match status" value="1"/>
</dbReference>
<dbReference type="AlphaFoldDB" id="A0A9J6H990"/>
<comment type="subunit">
    <text evidence="5">Component of the eukaryotic translation initiation factor 3 (eIF-3) complex.</text>
</comment>
<accession>A0A9J6H990</accession>
<evidence type="ECO:0000256" key="2">
    <source>
        <dbReference type="ARBA" id="ARBA00022540"/>
    </source>
</evidence>
<dbReference type="Gene3D" id="1.10.490.10">
    <property type="entry name" value="Globins"/>
    <property type="match status" value="1"/>
</dbReference>
<feature type="compositionally biased region" description="Low complexity" evidence="6">
    <location>
        <begin position="319"/>
        <end position="332"/>
    </location>
</feature>
<dbReference type="InterPro" id="IPR009374">
    <property type="entry name" value="eIF3k"/>
</dbReference>
<evidence type="ECO:0000259" key="8">
    <source>
        <dbReference type="PROSITE" id="PS50250"/>
    </source>
</evidence>
<feature type="compositionally biased region" description="Basic residues" evidence="6">
    <location>
        <begin position="302"/>
        <end position="318"/>
    </location>
</feature>
<keyword evidence="3 5" id="KW-0648">Protein biosynthesis</keyword>
<dbReference type="PROSITE" id="PS01033">
    <property type="entry name" value="GLOBIN"/>
    <property type="match status" value="1"/>
</dbReference>
<dbReference type="SUPFAM" id="SSF46458">
    <property type="entry name" value="Globin-like"/>
    <property type="match status" value="1"/>
</dbReference>
<dbReference type="PROSITE" id="PS50250">
    <property type="entry name" value="PCI"/>
    <property type="match status" value="1"/>
</dbReference>
<dbReference type="Pfam" id="PF10075">
    <property type="entry name" value="CSN8_PSD8_EIF3K"/>
    <property type="match status" value="1"/>
</dbReference>
<feature type="domain" description="Globin" evidence="7">
    <location>
        <begin position="388"/>
        <end position="516"/>
    </location>
</feature>
<evidence type="ECO:0000256" key="3">
    <source>
        <dbReference type="ARBA" id="ARBA00022917"/>
    </source>
</evidence>
<evidence type="ECO:0000256" key="1">
    <source>
        <dbReference type="ARBA" id="ARBA00022490"/>
    </source>
</evidence>
<dbReference type="GO" id="GO:0020037">
    <property type="term" value="F:heme binding"/>
    <property type="evidence" value="ECO:0007669"/>
    <property type="project" value="InterPro"/>
</dbReference>
<keyword evidence="1 5" id="KW-0963">Cytoplasm</keyword>
<dbReference type="InterPro" id="IPR000971">
    <property type="entry name" value="Globin"/>
</dbReference>
<dbReference type="FunFam" id="1.10.10.10:FF:000212">
    <property type="entry name" value="Eukaryotic translation initiation factor 3 subunit K"/>
    <property type="match status" value="1"/>
</dbReference>
<comment type="function">
    <text evidence="5">Component of the eukaryotic translation initiation factor 3 (eIF-3) complex, which is involved in protein synthesis of a specialized repertoire of mRNAs and, together with other initiation factors, stimulates binding of mRNA and methionyl-tRNAi to the 40S ribosome. The eIF-3 complex specifically targets and initiates translation of a subset of mRNAs involved in cell proliferation.</text>
</comment>
<dbReference type="GO" id="GO:0005852">
    <property type="term" value="C:eukaryotic translation initiation factor 3 complex"/>
    <property type="evidence" value="ECO:0007669"/>
    <property type="project" value="UniProtKB-UniRule"/>
</dbReference>
<dbReference type="InterPro" id="IPR009050">
    <property type="entry name" value="Globin-like_sf"/>
</dbReference>
<dbReference type="InterPro" id="IPR000717">
    <property type="entry name" value="PCI_dom"/>
</dbReference>
<sequence length="516" mass="58213">MSYLGSDFVKPPSGMSVAETMRVQVAQMLKGIDRQVAPSRRDHRAVLGPYNPENLIQLEQYVQLQASENVYDLEANLAVLKLYQFNPLKFKNEVVVAVLLKALTNLPHTDFVLCKCLIDQEKLVDKDIQLALHLHYLLEMCDFQRFWEAVKGKPLLQAIKGFNDSVRKFVCYVVNMTYQHIDKSLLSDFLDVTGGELQAWIQHNGWQDLGNGSVFVANQEEIVKTKNITEKIDFEMYTLRSLGPAGQPRLSFNKQCHASHALVYLPAASRPLLRASQFRKYERARATHNSSRSRRAQSSPRPRPRRPRSQKNTPRWRRGAPAAAALPLSPGRRLGKKRAVPEASSPEPAAIGGGHGRRARGGDAAIMGYGVSRQSVLRGEADAELSTALTPRQAQLVRSTWAVLSQDLAGTGVLVFQRLLTRYPELCRLFRKFMTLREDGSYEWDMEGLQRHALLVMQGLEAAVENLDDSRVLADILHELGRKHARFNVQEDMFDVSAATMRLILLIRSSRSDAFR</sequence>
<dbReference type="InterPro" id="IPR036388">
    <property type="entry name" value="WH-like_DNA-bd_sf"/>
</dbReference>
<dbReference type="InterPro" id="IPR036390">
    <property type="entry name" value="WH_DNA-bd_sf"/>
</dbReference>
<dbReference type="OrthoDB" id="337745at2759"/>
<dbReference type="GO" id="GO:0016282">
    <property type="term" value="C:eukaryotic 43S preinitiation complex"/>
    <property type="evidence" value="ECO:0007669"/>
    <property type="project" value="UniProtKB-UniRule"/>
</dbReference>
<dbReference type="GO" id="GO:0033290">
    <property type="term" value="C:eukaryotic 48S preinitiation complex"/>
    <property type="evidence" value="ECO:0007669"/>
    <property type="project" value="UniProtKB-UniRule"/>
</dbReference>
<comment type="subcellular location">
    <subcellularLocation>
        <location evidence="5">Cytoplasm</location>
    </subcellularLocation>
</comment>
<dbReference type="SUPFAM" id="SSF48371">
    <property type="entry name" value="ARM repeat"/>
    <property type="match status" value="1"/>
</dbReference>
<dbReference type="Pfam" id="PF00042">
    <property type="entry name" value="Globin"/>
    <property type="match status" value="1"/>
</dbReference>
<dbReference type="GO" id="GO:0003743">
    <property type="term" value="F:translation initiation factor activity"/>
    <property type="evidence" value="ECO:0007669"/>
    <property type="project" value="UniProtKB-UniRule"/>
</dbReference>
<organism evidence="9 10">
    <name type="scientific">Haemaphysalis longicornis</name>
    <name type="common">Bush tick</name>
    <dbReference type="NCBI Taxonomy" id="44386"/>
    <lineage>
        <taxon>Eukaryota</taxon>
        <taxon>Metazoa</taxon>
        <taxon>Ecdysozoa</taxon>
        <taxon>Arthropoda</taxon>
        <taxon>Chelicerata</taxon>
        <taxon>Arachnida</taxon>
        <taxon>Acari</taxon>
        <taxon>Parasitiformes</taxon>
        <taxon>Ixodida</taxon>
        <taxon>Ixodoidea</taxon>
        <taxon>Ixodidae</taxon>
        <taxon>Haemaphysalinae</taxon>
        <taxon>Haemaphysalis</taxon>
    </lineage>
</organism>
<dbReference type="InterPro" id="IPR016024">
    <property type="entry name" value="ARM-type_fold"/>
</dbReference>
<dbReference type="GO" id="GO:0001732">
    <property type="term" value="P:formation of cytoplasmic translation initiation complex"/>
    <property type="evidence" value="ECO:0007669"/>
    <property type="project" value="UniProtKB-UniRule"/>
</dbReference>
<dbReference type="PANTHER" id="PTHR13022">
    <property type="entry name" value="EUKARYOTIC TRANSLATION INITIATION FACTOR 3 SUBUNIT 11"/>
    <property type="match status" value="1"/>
</dbReference>
<dbReference type="GO" id="GO:0003723">
    <property type="term" value="F:RNA binding"/>
    <property type="evidence" value="ECO:0007669"/>
    <property type="project" value="UniProtKB-UniRule"/>
</dbReference>
<feature type="domain" description="PCI" evidence="8">
    <location>
        <begin position="71"/>
        <end position="231"/>
    </location>
</feature>